<feature type="compositionally biased region" description="Basic and acidic residues" evidence="1">
    <location>
        <begin position="1"/>
        <end position="19"/>
    </location>
</feature>
<proteinExistence type="predicted"/>
<name>A0ABP6AU52_STRLO</name>
<evidence type="ECO:0000256" key="1">
    <source>
        <dbReference type="SAM" id="MobiDB-lite"/>
    </source>
</evidence>
<feature type="region of interest" description="Disordered" evidence="1">
    <location>
        <begin position="1"/>
        <end position="24"/>
    </location>
</feature>
<reference evidence="3" key="1">
    <citation type="journal article" date="2019" name="Int. J. Syst. Evol. Microbiol.">
        <title>The Global Catalogue of Microorganisms (GCM) 10K type strain sequencing project: providing services to taxonomists for standard genome sequencing and annotation.</title>
        <authorList>
            <consortium name="The Broad Institute Genomics Platform"/>
            <consortium name="The Broad Institute Genome Sequencing Center for Infectious Disease"/>
            <person name="Wu L."/>
            <person name="Ma J."/>
        </authorList>
    </citation>
    <scope>NUCLEOTIDE SEQUENCE [LARGE SCALE GENOMIC DNA]</scope>
    <source>
        <strain evidence="3">JCM 4395</strain>
    </source>
</reference>
<comment type="caution">
    <text evidence="2">The sequence shown here is derived from an EMBL/GenBank/DDBJ whole genome shotgun (WGS) entry which is preliminary data.</text>
</comment>
<evidence type="ECO:0000313" key="3">
    <source>
        <dbReference type="Proteomes" id="UP001501777"/>
    </source>
</evidence>
<dbReference type="Proteomes" id="UP001501777">
    <property type="component" value="Unassembled WGS sequence"/>
</dbReference>
<sequence length="52" mass="5453">MRWSHPERTGVRRSTREGPEGVGAAALVPTESVAAAEEVGISGLLSAYPFKA</sequence>
<keyword evidence="3" id="KW-1185">Reference proteome</keyword>
<accession>A0ABP6AU52</accession>
<organism evidence="2 3">
    <name type="scientific">Streptomyces longisporus</name>
    <dbReference type="NCBI Taxonomy" id="1948"/>
    <lineage>
        <taxon>Bacteria</taxon>
        <taxon>Bacillati</taxon>
        <taxon>Actinomycetota</taxon>
        <taxon>Actinomycetes</taxon>
        <taxon>Kitasatosporales</taxon>
        <taxon>Streptomycetaceae</taxon>
        <taxon>Streptomyces</taxon>
    </lineage>
</organism>
<gene>
    <name evidence="2" type="ORF">GCM10010276_88100</name>
</gene>
<evidence type="ECO:0000313" key="2">
    <source>
        <dbReference type="EMBL" id="GAA2523300.1"/>
    </source>
</evidence>
<protein>
    <submittedName>
        <fullName evidence="2">Uncharacterized protein</fullName>
    </submittedName>
</protein>
<dbReference type="EMBL" id="BAAASG010000033">
    <property type="protein sequence ID" value="GAA2523300.1"/>
    <property type="molecule type" value="Genomic_DNA"/>
</dbReference>